<dbReference type="PANTHER" id="PTHR37848:SF1">
    <property type="entry name" value="SUN DOMAIN-CONTAINING PROTEIN"/>
    <property type="match status" value="1"/>
</dbReference>
<dbReference type="PANTHER" id="PTHR37848">
    <property type="entry name" value="EXPRESSED PROTEIN"/>
    <property type="match status" value="1"/>
</dbReference>
<name>A0ABR3YDD2_9EURO</name>
<keyword evidence="2" id="KW-0472">Membrane</keyword>
<proteinExistence type="predicted"/>
<dbReference type="Proteomes" id="UP001583193">
    <property type="component" value="Unassembled WGS sequence"/>
</dbReference>
<feature type="compositionally biased region" description="Low complexity" evidence="1">
    <location>
        <begin position="13"/>
        <end position="25"/>
    </location>
</feature>
<feature type="region of interest" description="Disordered" evidence="1">
    <location>
        <begin position="213"/>
        <end position="244"/>
    </location>
</feature>
<feature type="region of interest" description="Disordered" evidence="1">
    <location>
        <begin position="1"/>
        <end position="89"/>
    </location>
</feature>
<feature type="transmembrane region" description="Helical" evidence="2">
    <location>
        <begin position="327"/>
        <end position="348"/>
    </location>
</feature>
<feature type="compositionally biased region" description="Basic and acidic residues" evidence="1">
    <location>
        <begin position="1"/>
        <end position="11"/>
    </location>
</feature>
<comment type="caution">
    <text evidence="3">The sequence shown here is derived from an EMBL/GenBank/DDBJ whole genome shotgun (WGS) entry which is preliminary data.</text>
</comment>
<organism evidence="3 4">
    <name type="scientific">Paecilomyces lecythidis</name>
    <dbReference type="NCBI Taxonomy" id="3004212"/>
    <lineage>
        <taxon>Eukaryota</taxon>
        <taxon>Fungi</taxon>
        <taxon>Dikarya</taxon>
        <taxon>Ascomycota</taxon>
        <taxon>Pezizomycotina</taxon>
        <taxon>Eurotiomycetes</taxon>
        <taxon>Eurotiomycetidae</taxon>
        <taxon>Eurotiales</taxon>
        <taxon>Thermoascaceae</taxon>
        <taxon>Paecilomyces</taxon>
    </lineage>
</organism>
<dbReference type="EMBL" id="JAVDPF010000002">
    <property type="protein sequence ID" value="KAL1885817.1"/>
    <property type="molecule type" value="Genomic_DNA"/>
</dbReference>
<sequence>MSKATYKDEPPRSSAASAYSLQQYSDDVESDLPPAYTEPELPGINAPSQQPISSSASLPDIEVYGIPGGSTVPSGSRGSQASSTVSLHPDLSSDPKMLWDLIKQKAGLPPRPYVLIKGTHSQTVNDGKGGKKKETVVDFEFNLDLAGTLLRGWKGDGMPPSGLPWHTVSVVGDCEDTVKTYRGGRFKSRSPGKYNWPTAQGVFDTTVDLERGQGRYVDDDDENDESAPLVPEEDEDTISPAPHEVPHNADSGLGWCERFCNDPAPVKSFTLTRTISGFSSEALRQSIVSHIRATSYRGHISVETKLREGSMTIYSPHWINRFRNNPYIYWTCIIFQLWLITWPTILLLERRYQVVFSNWHASFFSEEPDVAERRRIYARNRDEAALIDYWAPAIKHAAWNRRRNGEVLTEQDVRNFTGMSDHEILNGGPRGADSEMERDRRERINRGEGTWADSFVGVVRGVSEVGREWSRATGWGGDC</sequence>
<keyword evidence="2" id="KW-1133">Transmembrane helix</keyword>
<feature type="compositionally biased region" description="Polar residues" evidence="1">
    <location>
        <begin position="71"/>
        <end position="86"/>
    </location>
</feature>
<keyword evidence="4" id="KW-1185">Reference proteome</keyword>
<keyword evidence="2" id="KW-0812">Transmembrane</keyword>
<gene>
    <name evidence="3" type="ORF">Plec18167_001313</name>
</gene>
<evidence type="ECO:0000256" key="1">
    <source>
        <dbReference type="SAM" id="MobiDB-lite"/>
    </source>
</evidence>
<evidence type="ECO:0000256" key="2">
    <source>
        <dbReference type="SAM" id="Phobius"/>
    </source>
</evidence>
<reference evidence="3 4" key="1">
    <citation type="journal article" date="2024" name="IMA Fungus">
        <title>IMA Genome - F19 : A genome assembly and annotation guide to empower mycologists, including annotated draft genome sequences of Ceratocystis pirilliformis, Diaporthe australafricana, Fusarium ophioides, Paecilomyces lecythidis, and Sporothrix stenoceras.</title>
        <authorList>
            <person name="Aylward J."/>
            <person name="Wilson A.M."/>
            <person name="Visagie C.M."/>
            <person name="Spraker J."/>
            <person name="Barnes I."/>
            <person name="Buitendag C."/>
            <person name="Ceriani C."/>
            <person name="Del Mar Angel L."/>
            <person name="du Plessis D."/>
            <person name="Fuchs T."/>
            <person name="Gasser K."/>
            <person name="Kramer D."/>
            <person name="Li W."/>
            <person name="Munsamy K."/>
            <person name="Piso A."/>
            <person name="Price J.L."/>
            <person name="Sonnekus B."/>
            <person name="Thomas C."/>
            <person name="van der Nest A."/>
            <person name="van Dijk A."/>
            <person name="van Heerden A."/>
            <person name="van Vuuren N."/>
            <person name="Yilmaz N."/>
            <person name="Duong T.A."/>
            <person name="van der Merwe N.A."/>
            <person name="Wingfield M.J."/>
            <person name="Wingfield B.D."/>
        </authorList>
    </citation>
    <scope>NUCLEOTIDE SEQUENCE [LARGE SCALE GENOMIC DNA]</scope>
    <source>
        <strain evidence="3 4">CMW 18167</strain>
    </source>
</reference>
<feature type="compositionally biased region" description="Low complexity" evidence="1">
    <location>
        <begin position="44"/>
        <end position="57"/>
    </location>
</feature>
<protein>
    <submittedName>
        <fullName evidence="3">Uncharacterized protein</fullName>
    </submittedName>
</protein>
<feature type="compositionally biased region" description="Acidic residues" evidence="1">
    <location>
        <begin position="218"/>
        <end position="237"/>
    </location>
</feature>
<evidence type="ECO:0000313" key="4">
    <source>
        <dbReference type="Proteomes" id="UP001583193"/>
    </source>
</evidence>
<evidence type="ECO:0000313" key="3">
    <source>
        <dbReference type="EMBL" id="KAL1885817.1"/>
    </source>
</evidence>
<accession>A0ABR3YDD2</accession>